<keyword evidence="3" id="KW-1185">Reference proteome</keyword>
<dbReference type="GO" id="GO:0008814">
    <property type="term" value="F:citrate CoA-transferase activity"/>
    <property type="evidence" value="ECO:0007669"/>
    <property type="project" value="UniProtKB-UniRule"/>
</dbReference>
<dbReference type="GO" id="GO:0008815">
    <property type="term" value="F:citrate (pro-3S)-lyase activity"/>
    <property type="evidence" value="ECO:0007669"/>
    <property type="project" value="UniProtKB-UniRule"/>
</dbReference>
<dbReference type="GO" id="GO:0006084">
    <property type="term" value="P:acetyl-CoA metabolic process"/>
    <property type="evidence" value="ECO:0007669"/>
    <property type="project" value="UniProtKB-UniRule"/>
</dbReference>
<dbReference type="EMBL" id="FQZO01000007">
    <property type="protein sequence ID" value="SHJ76150.1"/>
    <property type="molecule type" value="Genomic_DNA"/>
</dbReference>
<dbReference type="AlphaFoldDB" id="A0A1M6LYB1"/>
<dbReference type="Proteomes" id="UP000184080">
    <property type="component" value="Unassembled WGS sequence"/>
</dbReference>
<proteinExistence type="predicted"/>
<dbReference type="RefSeq" id="WP_073010525.1">
    <property type="nucleotide sequence ID" value="NZ_FQZO01000007.1"/>
</dbReference>
<dbReference type="InterPro" id="IPR037171">
    <property type="entry name" value="NagB/RpiA_transferase-like"/>
</dbReference>
<evidence type="ECO:0000313" key="3">
    <source>
        <dbReference type="Proteomes" id="UP000184080"/>
    </source>
</evidence>
<gene>
    <name evidence="2" type="ORF">SAMN05444401_3829</name>
</gene>
<reference evidence="2 3" key="1">
    <citation type="submission" date="2016-11" db="EMBL/GenBank/DDBJ databases">
        <authorList>
            <person name="Jaros S."/>
            <person name="Januszkiewicz K."/>
            <person name="Wedrychowicz H."/>
        </authorList>
    </citation>
    <scope>NUCLEOTIDE SEQUENCE [LARGE SCALE GENOMIC DNA]</scope>
    <source>
        <strain evidence="2 3">DSM 21864</strain>
    </source>
</reference>
<comment type="catalytic activity">
    <reaction evidence="1">
        <text>citrate + acetyl-CoA = (3S)-citryl-CoA + acetate</text>
        <dbReference type="Rhea" id="RHEA:19405"/>
        <dbReference type="ChEBI" id="CHEBI:16947"/>
        <dbReference type="ChEBI" id="CHEBI:30089"/>
        <dbReference type="ChEBI" id="CHEBI:57288"/>
        <dbReference type="ChEBI" id="CHEBI:57321"/>
        <dbReference type="EC" id="2.8.3.10"/>
    </reaction>
</comment>
<dbReference type="EC" id="4.1.3.6" evidence="1"/>
<evidence type="ECO:0000313" key="2">
    <source>
        <dbReference type="EMBL" id="SHJ76150.1"/>
    </source>
</evidence>
<dbReference type="PANTHER" id="PTHR40596">
    <property type="entry name" value="CITRATE LYASE ALPHA CHAIN"/>
    <property type="match status" value="1"/>
</dbReference>
<dbReference type="NCBIfam" id="TIGR01584">
    <property type="entry name" value="citF"/>
    <property type="match status" value="1"/>
</dbReference>
<dbReference type="Pfam" id="PF04223">
    <property type="entry name" value="CitF"/>
    <property type="match status" value="1"/>
</dbReference>
<keyword evidence="1 2" id="KW-0808">Transferase</keyword>
<evidence type="ECO:0000256" key="1">
    <source>
        <dbReference type="PIRNR" id="PIRNR009451"/>
    </source>
</evidence>
<keyword evidence="1 2" id="KW-0456">Lyase</keyword>
<comment type="subcellular location">
    <subcellularLocation>
        <location evidence="1">Cytoplasm</location>
    </subcellularLocation>
</comment>
<keyword evidence="1" id="KW-0963">Cytoplasm</keyword>
<accession>A0A1M6LYB1</accession>
<dbReference type="InterPro" id="IPR006472">
    <property type="entry name" value="Citrate_lyase_asu"/>
</dbReference>
<dbReference type="STRING" id="1121298.SAMN05444401_3829"/>
<sequence length="510" mass="55240">MKNSIGREIPEEIIKDKGLFQGAFAHNERIIKAATKVKAVKPGEEKLLQSLEEAINKCNLKDGMTISFHHHFREGDYILNKVVDIIAAMGIKNLTLASSSLSGVHSPLIEHIKNGVITKITTSGLRGELAEEISKGLMKEPVIIRSHGGRARAIEAGDIKIDVAFLGAPSCDEYGNASGTGGKANCGSLGYAKIDAEYADKVIIITDCLVDFPNMPASISQEKVDYVVKVEEIGNPSGIVSGATRYTKNPKELLIAEYASKVITKSPYFKEGFSLQTGTGGSTLAVSRFIREEMIKSNVKASFALGGITKPMIEMHEEGLIKNIFDVQDFDLTAVESISKNSMHHEIDASFYANPHNKGCIANKLDVVVLSALEIDKDFNVNVMTGSDGVLRGASGGHCDTAACAKLTVIVSPLVRGRIPCVVDSVNTVITPGESIDVLVTEIGIAINPRRKDLMEIYKNGDIPVYTIEELYEKSISIVGTPDKIEYEDEVIAVVEYRDGSIIDVVRKVK</sequence>
<dbReference type="GO" id="GO:0005737">
    <property type="term" value="C:cytoplasm"/>
    <property type="evidence" value="ECO:0007669"/>
    <property type="project" value="UniProtKB-SubCell"/>
</dbReference>
<dbReference type="Gene3D" id="3.40.1080.10">
    <property type="entry name" value="Glutaconate Coenzyme A-transferase"/>
    <property type="match status" value="2"/>
</dbReference>
<dbReference type="GO" id="GO:0009346">
    <property type="term" value="C:ATP-independent citrate lyase complex"/>
    <property type="evidence" value="ECO:0007669"/>
    <property type="project" value="UniProtKB-UniRule"/>
</dbReference>
<organism evidence="2 3">
    <name type="scientific">Clostridium amylolyticum</name>
    <dbReference type="NCBI Taxonomy" id="1121298"/>
    <lineage>
        <taxon>Bacteria</taxon>
        <taxon>Bacillati</taxon>
        <taxon>Bacillota</taxon>
        <taxon>Clostridia</taxon>
        <taxon>Eubacteriales</taxon>
        <taxon>Clostridiaceae</taxon>
        <taxon>Clostridium</taxon>
    </lineage>
</organism>
<dbReference type="SUPFAM" id="SSF100950">
    <property type="entry name" value="NagB/RpiA/CoA transferase-like"/>
    <property type="match status" value="2"/>
</dbReference>
<dbReference type="PANTHER" id="PTHR40596:SF1">
    <property type="entry name" value="CITRATE LYASE ALPHA CHAIN"/>
    <property type="match status" value="1"/>
</dbReference>
<name>A0A1M6LYB1_9CLOT</name>
<comment type="catalytic activity">
    <reaction evidence="1">
        <text>citrate = oxaloacetate + acetate</text>
        <dbReference type="Rhea" id="RHEA:10760"/>
        <dbReference type="ChEBI" id="CHEBI:16452"/>
        <dbReference type="ChEBI" id="CHEBI:16947"/>
        <dbReference type="ChEBI" id="CHEBI:30089"/>
        <dbReference type="EC" id="4.1.3.6"/>
    </reaction>
</comment>
<dbReference type="EC" id="2.8.3.10" evidence="1"/>
<dbReference type="PIRSF" id="PIRSF009451">
    <property type="entry name" value="Citrt_lyas_alpha"/>
    <property type="match status" value="1"/>
</dbReference>
<dbReference type="OrthoDB" id="9767643at2"/>
<protein>
    <recommendedName>
        <fullName evidence="1">Citrate lyase alpha chain</fullName>
        <shortName evidence="1">Citrase alpha chain</shortName>
        <ecNumber evidence="1">2.8.3.10</ecNumber>
        <ecNumber evidence="1">4.1.3.6</ecNumber>
    </recommendedName>
    <alternativeName>
        <fullName evidence="1">Citrate (pro-3S)-lyase alpha chain</fullName>
    </alternativeName>
    <alternativeName>
        <fullName evidence="1">Citrate CoA-transferase subunit</fullName>
    </alternativeName>
</protein>